<dbReference type="CDD" id="cd22249">
    <property type="entry name" value="UDM1_RNF168_RNF169-like"/>
    <property type="match status" value="1"/>
</dbReference>
<dbReference type="InterPro" id="IPR001841">
    <property type="entry name" value="Znf_RING"/>
</dbReference>
<dbReference type="GO" id="GO:0008270">
    <property type="term" value="F:zinc ion binding"/>
    <property type="evidence" value="ECO:0007669"/>
    <property type="project" value="UniProtKB-KW"/>
</dbReference>
<feature type="compositionally biased region" description="Polar residues" evidence="11">
    <location>
        <begin position="494"/>
        <end position="503"/>
    </location>
</feature>
<dbReference type="CDD" id="cd16550">
    <property type="entry name" value="RING-HC_RNF168"/>
    <property type="match status" value="1"/>
</dbReference>
<feature type="domain" description="RING-type" evidence="12">
    <location>
        <begin position="26"/>
        <end position="65"/>
    </location>
</feature>
<gene>
    <name evidence="13" type="primary">rnf169</name>
    <name evidence="13" type="ORF">FJT64_006493</name>
</gene>
<name>A0A6A4VSU9_AMPAM</name>
<dbReference type="SMART" id="SM00184">
    <property type="entry name" value="RING"/>
    <property type="match status" value="1"/>
</dbReference>
<dbReference type="EMBL" id="VIIS01001585">
    <property type="protein sequence ID" value="KAF0296029.1"/>
    <property type="molecule type" value="Genomic_DNA"/>
</dbReference>
<feature type="compositionally biased region" description="Polar residues" evidence="11">
    <location>
        <begin position="535"/>
        <end position="555"/>
    </location>
</feature>
<feature type="compositionally biased region" description="Basic and acidic residues" evidence="11">
    <location>
        <begin position="170"/>
        <end position="187"/>
    </location>
</feature>
<evidence type="ECO:0000256" key="2">
    <source>
        <dbReference type="ARBA" id="ARBA00004123"/>
    </source>
</evidence>
<evidence type="ECO:0000256" key="6">
    <source>
        <dbReference type="ARBA" id="ARBA00022771"/>
    </source>
</evidence>
<dbReference type="InterPro" id="IPR013083">
    <property type="entry name" value="Znf_RING/FYVE/PHD"/>
</dbReference>
<dbReference type="GO" id="GO:0035861">
    <property type="term" value="C:site of double-strand break"/>
    <property type="evidence" value="ECO:0007669"/>
    <property type="project" value="TreeGrafter"/>
</dbReference>
<evidence type="ECO:0000256" key="1">
    <source>
        <dbReference type="ARBA" id="ARBA00000900"/>
    </source>
</evidence>
<keyword evidence="7" id="KW-0833">Ubl conjugation pathway</keyword>
<evidence type="ECO:0000259" key="12">
    <source>
        <dbReference type="PROSITE" id="PS50089"/>
    </source>
</evidence>
<keyword evidence="5" id="KW-0227">DNA damage</keyword>
<accession>A0A6A4VSU9</accession>
<dbReference type="PANTHER" id="PTHR23328">
    <property type="entry name" value="RING-TYPE DOMAIN-CONTAINING PROTEIN"/>
    <property type="match status" value="1"/>
</dbReference>
<dbReference type="GO" id="GO:0005634">
    <property type="term" value="C:nucleus"/>
    <property type="evidence" value="ECO:0007669"/>
    <property type="project" value="UniProtKB-SubCell"/>
</dbReference>
<reference evidence="13 14" key="1">
    <citation type="submission" date="2019-07" db="EMBL/GenBank/DDBJ databases">
        <title>Draft genome assembly of a fouling barnacle, Amphibalanus amphitrite (Darwin, 1854): The first reference genome for Thecostraca.</title>
        <authorList>
            <person name="Kim W."/>
        </authorList>
    </citation>
    <scope>NUCLEOTIDE SEQUENCE [LARGE SCALE GENOMIC DNA]</scope>
    <source>
        <strain evidence="13">SNU_AA5</strain>
        <tissue evidence="13">Soma without cirri and trophi</tissue>
    </source>
</reference>
<keyword evidence="14" id="KW-1185">Reference proteome</keyword>
<dbReference type="SUPFAM" id="SSF57850">
    <property type="entry name" value="RING/U-box"/>
    <property type="match status" value="1"/>
</dbReference>
<dbReference type="InterPro" id="IPR051657">
    <property type="entry name" value="RNF168/RNF169_E3_ubiq-ligase"/>
</dbReference>
<feature type="compositionally biased region" description="Polar residues" evidence="11">
    <location>
        <begin position="270"/>
        <end position="279"/>
    </location>
</feature>
<evidence type="ECO:0000256" key="10">
    <source>
        <dbReference type="PROSITE-ProRule" id="PRU00175"/>
    </source>
</evidence>
<keyword evidence="9" id="KW-0539">Nucleus</keyword>
<keyword evidence="6 10" id="KW-0863">Zinc-finger</keyword>
<dbReference type="PANTHER" id="PTHR23328:SF0">
    <property type="entry name" value="RING-TYPE DOMAIN-CONTAINING PROTEIN"/>
    <property type="match status" value="1"/>
</dbReference>
<evidence type="ECO:0000256" key="5">
    <source>
        <dbReference type="ARBA" id="ARBA00022763"/>
    </source>
</evidence>
<evidence type="ECO:0000256" key="11">
    <source>
        <dbReference type="SAM" id="MobiDB-lite"/>
    </source>
</evidence>
<evidence type="ECO:0000256" key="3">
    <source>
        <dbReference type="ARBA" id="ARBA00012483"/>
    </source>
</evidence>
<dbReference type="GO" id="GO:0061630">
    <property type="term" value="F:ubiquitin protein ligase activity"/>
    <property type="evidence" value="ECO:0007669"/>
    <property type="project" value="UniProtKB-EC"/>
</dbReference>
<evidence type="ECO:0000256" key="9">
    <source>
        <dbReference type="ARBA" id="ARBA00023242"/>
    </source>
</evidence>
<keyword evidence="6 10" id="KW-0479">Metal-binding</keyword>
<comment type="catalytic activity">
    <reaction evidence="1">
        <text>S-ubiquitinyl-[E2 ubiquitin-conjugating enzyme]-L-cysteine + [acceptor protein]-L-lysine = [E2 ubiquitin-conjugating enzyme]-L-cysteine + N(6)-ubiquitinyl-[acceptor protein]-L-lysine.</text>
        <dbReference type="EC" id="2.3.2.27"/>
    </reaction>
</comment>
<protein>
    <recommendedName>
        <fullName evidence="3">RING-type E3 ubiquitin transferase</fullName>
        <ecNumber evidence="3">2.3.2.27</ecNumber>
    </recommendedName>
</protein>
<evidence type="ECO:0000256" key="7">
    <source>
        <dbReference type="ARBA" id="ARBA00022786"/>
    </source>
</evidence>
<feature type="compositionally biased region" description="Basic and acidic residues" evidence="11">
    <location>
        <begin position="442"/>
        <end position="465"/>
    </location>
</feature>
<evidence type="ECO:0000256" key="4">
    <source>
        <dbReference type="ARBA" id="ARBA00022679"/>
    </source>
</evidence>
<evidence type="ECO:0000313" key="14">
    <source>
        <dbReference type="Proteomes" id="UP000440578"/>
    </source>
</evidence>
<dbReference type="GO" id="GO:0031491">
    <property type="term" value="F:nucleosome binding"/>
    <property type="evidence" value="ECO:0007669"/>
    <property type="project" value="TreeGrafter"/>
</dbReference>
<dbReference type="Pfam" id="PF13923">
    <property type="entry name" value="zf-C3HC4_2"/>
    <property type="match status" value="1"/>
</dbReference>
<dbReference type="AlphaFoldDB" id="A0A6A4VSU9"/>
<keyword evidence="8" id="KW-0862">Zinc</keyword>
<comment type="subcellular location">
    <subcellularLocation>
        <location evidence="2">Nucleus</location>
    </subcellularLocation>
</comment>
<dbReference type="GO" id="GO:0006302">
    <property type="term" value="P:double-strand break repair"/>
    <property type="evidence" value="ECO:0007669"/>
    <property type="project" value="TreeGrafter"/>
</dbReference>
<evidence type="ECO:0000256" key="8">
    <source>
        <dbReference type="ARBA" id="ARBA00022833"/>
    </source>
</evidence>
<evidence type="ECO:0000313" key="13">
    <source>
        <dbReference type="EMBL" id="KAF0296029.1"/>
    </source>
</evidence>
<organism evidence="13 14">
    <name type="scientific">Amphibalanus amphitrite</name>
    <name type="common">Striped barnacle</name>
    <name type="synonym">Balanus amphitrite</name>
    <dbReference type="NCBI Taxonomy" id="1232801"/>
    <lineage>
        <taxon>Eukaryota</taxon>
        <taxon>Metazoa</taxon>
        <taxon>Ecdysozoa</taxon>
        <taxon>Arthropoda</taxon>
        <taxon>Crustacea</taxon>
        <taxon>Multicrustacea</taxon>
        <taxon>Cirripedia</taxon>
        <taxon>Thoracica</taxon>
        <taxon>Thoracicalcarea</taxon>
        <taxon>Balanomorpha</taxon>
        <taxon>Balanoidea</taxon>
        <taxon>Balanidae</taxon>
        <taxon>Amphibalaninae</taxon>
        <taxon>Amphibalanus</taxon>
    </lineage>
</organism>
<comment type="caution">
    <text evidence="13">The sequence shown here is derived from an EMBL/GenBank/DDBJ whole genome shotgun (WGS) entry which is preliminary data.</text>
</comment>
<dbReference type="PROSITE" id="PS50089">
    <property type="entry name" value="ZF_RING_2"/>
    <property type="match status" value="1"/>
</dbReference>
<dbReference type="Proteomes" id="UP000440578">
    <property type="component" value="Unassembled WGS sequence"/>
</dbReference>
<keyword evidence="4" id="KW-0808">Transferase</keyword>
<dbReference type="EC" id="2.3.2.27" evidence="3"/>
<dbReference type="Gene3D" id="3.30.40.10">
    <property type="entry name" value="Zinc/RING finger domain, C3HC4 (zinc finger)"/>
    <property type="match status" value="1"/>
</dbReference>
<proteinExistence type="predicted"/>
<dbReference type="OrthoDB" id="426657at2759"/>
<feature type="region of interest" description="Disordered" evidence="11">
    <location>
        <begin position="170"/>
        <end position="555"/>
    </location>
</feature>
<sequence>MSRRRRGAVAAPAAAEEPLTTAAATCPVCLSVLLEPVTMPCRHTLCRPCFDSTVEQSAMSCPLCRTRISVWLRRARRAGTLVDEALWARLKTTFPDKVQARLEGREADFSEEGEYKQNDLEPVPQLLSAPGEIRREFEQQLEAVRDEEAEIRSRSERASRELIERLEQETAEEARRRLEQERSDAELARGVMQQDEVFLSPGRPALAGDRPRPGAGGAHRPSSSSTPLRGPMDVYIGQMTPRVGGKRPVSPIRPHAAAGGDDAPPPALDSTPSPTGSGKENSDPSAAGGRCSPQSSGSGDSIRAELRHFKPIRSAPRTPPKRRPDGVLGAPPVVHAVARFQDRPEGPGRTAGGQRAAREGAEDTGAAGDSGENVPATAAGKRPAEEQLQKRKPTKRRPPPTADEVDGDSRELPVLAPPPPPAPGAEHDSDFDIDLDSAELLEQQREAERRLEMEQADRRLAEQLQRELNTAPPVDRSKGSADAYSLRGAAGEHSGTQTRSSGRPTDRRRPAAASGGRKRPAAARKQTNRRDRAQLSIQESLNRSRVSARSGSPEW</sequence>
<dbReference type="CDD" id="cd21952">
    <property type="entry name" value="MIU2_RNF168"/>
    <property type="match status" value="1"/>
</dbReference>